<feature type="transmembrane region" description="Helical" evidence="2">
    <location>
        <begin position="12"/>
        <end position="32"/>
    </location>
</feature>
<keyword evidence="4" id="KW-1185">Reference proteome</keyword>
<feature type="transmembrane region" description="Helical" evidence="2">
    <location>
        <begin position="197"/>
        <end position="224"/>
    </location>
</feature>
<feature type="region of interest" description="Disordered" evidence="1">
    <location>
        <begin position="236"/>
        <end position="281"/>
    </location>
</feature>
<proteinExistence type="predicted"/>
<evidence type="ECO:0000313" key="3">
    <source>
        <dbReference type="EMBL" id="CAA0816331.1"/>
    </source>
</evidence>
<dbReference type="PANTHER" id="PTHR35733:SF1">
    <property type="entry name" value="OS02G0307800 PROTEIN"/>
    <property type="match status" value="1"/>
</dbReference>
<evidence type="ECO:0000313" key="4">
    <source>
        <dbReference type="Proteomes" id="UP001153555"/>
    </source>
</evidence>
<gene>
    <name evidence="3" type="ORF">SHERM_16199</name>
</gene>
<comment type="caution">
    <text evidence="3">The sequence shown here is derived from an EMBL/GenBank/DDBJ whole genome shotgun (WGS) entry which is preliminary data.</text>
</comment>
<dbReference type="PANTHER" id="PTHR35733">
    <property type="entry name" value="OS02G0307800 PROTEIN"/>
    <property type="match status" value="1"/>
</dbReference>
<feature type="transmembrane region" description="Helical" evidence="2">
    <location>
        <begin position="94"/>
        <end position="115"/>
    </location>
</feature>
<dbReference type="AlphaFoldDB" id="A0A9N7MWU5"/>
<dbReference type="InterPro" id="IPR021434">
    <property type="entry name" value="DUF3082"/>
</dbReference>
<organism evidence="3 4">
    <name type="scientific">Striga hermonthica</name>
    <name type="common">Purple witchweed</name>
    <name type="synonym">Buchnera hermonthica</name>
    <dbReference type="NCBI Taxonomy" id="68872"/>
    <lineage>
        <taxon>Eukaryota</taxon>
        <taxon>Viridiplantae</taxon>
        <taxon>Streptophyta</taxon>
        <taxon>Embryophyta</taxon>
        <taxon>Tracheophyta</taxon>
        <taxon>Spermatophyta</taxon>
        <taxon>Magnoliopsida</taxon>
        <taxon>eudicotyledons</taxon>
        <taxon>Gunneridae</taxon>
        <taxon>Pentapetalae</taxon>
        <taxon>asterids</taxon>
        <taxon>lamiids</taxon>
        <taxon>Lamiales</taxon>
        <taxon>Orobanchaceae</taxon>
        <taxon>Buchnereae</taxon>
        <taxon>Striga</taxon>
    </lineage>
</organism>
<evidence type="ECO:0000256" key="1">
    <source>
        <dbReference type="SAM" id="MobiDB-lite"/>
    </source>
</evidence>
<feature type="compositionally biased region" description="Basic and acidic residues" evidence="1">
    <location>
        <begin position="268"/>
        <end position="281"/>
    </location>
</feature>
<keyword evidence="2" id="KW-1133">Transmembrane helix</keyword>
<dbReference type="GO" id="GO:0009535">
    <property type="term" value="C:chloroplast thylakoid membrane"/>
    <property type="evidence" value="ECO:0007669"/>
    <property type="project" value="TreeGrafter"/>
</dbReference>
<reference evidence="3" key="1">
    <citation type="submission" date="2019-12" db="EMBL/GenBank/DDBJ databases">
        <authorList>
            <person name="Scholes J."/>
        </authorList>
    </citation>
    <scope>NUCLEOTIDE SEQUENCE</scope>
</reference>
<protein>
    <submittedName>
        <fullName evidence="3">Uncharacterized protein</fullName>
    </submittedName>
</protein>
<keyword evidence="2" id="KW-0812">Transmembrane</keyword>
<dbReference type="Proteomes" id="UP001153555">
    <property type="component" value="Unassembled WGS sequence"/>
</dbReference>
<dbReference type="Pfam" id="PF11282">
    <property type="entry name" value="DUF3082"/>
    <property type="match status" value="1"/>
</dbReference>
<sequence>MQTHQQPFRRLPSGAFLFPALSPLPFTHSLYFPYAPNNYNHNHNTPHSLCCSAHKSSPWLAHLSDHLAAAQPAVGPIGLRPSISSLLAADDSGALQTAASVLLTGALALFLFRSLRRRAKHAKQMRFRATGANENLNMTSKPSGKKTKALPSPDEALLGAVIAAMFGVLLYKFTTTIEFSLNNQKLSNNYSVRQITITIRTIINGLCYLATFVFGFNSLGLFLYSGQLAPNSLVEEGPSGREVKVPLNTSRMKDMNNSDTTESGEEQTSDKTVEHKNEEYK</sequence>
<dbReference type="OrthoDB" id="5296at2759"/>
<name>A0A9N7MWU5_STRHE</name>
<accession>A0A9N7MWU5</accession>
<keyword evidence="2" id="KW-0472">Membrane</keyword>
<dbReference type="EMBL" id="CACSLK010013932">
    <property type="protein sequence ID" value="CAA0816331.1"/>
    <property type="molecule type" value="Genomic_DNA"/>
</dbReference>
<evidence type="ECO:0000256" key="2">
    <source>
        <dbReference type="SAM" id="Phobius"/>
    </source>
</evidence>